<dbReference type="AlphaFoldDB" id="A0A0A2V5U0"/>
<dbReference type="VEuPathDB" id="FungiDB:PAAG_11665"/>
<dbReference type="RefSeq" id="XP_015703178.1">
    <property type="nucleotide sequence ID" value="XM_015847269.1"/>
</dbReference>
<proteinExistence type="predicted"/>
<accession>A0A0A2V5U0</accession>
<dbReference type="KEGG" id="pbl:PAAG_11665"/>
<dbReference type="HOGENOM" id="CLU_1332307_0_0_1"/>
<protein>
    <submittedName>
        <fullName evidence="1">Uncharacterized protein</fullName>
    </submittedName>
</protein>
<dbReference type="EMBL" id="KN293998">
    <property type="protein sequence ID" value="KGQ01672.1"/>
    <property type="molecule type" value="Genomic_DNA"/>
</dbReference>
<organism evidence="1 2">
    <name type="scientific">Paracoccidioides lutzii (strain ATCC MYA-826 / Pb01)</name>
    <name type="common">Paracoccidioides brasiliensis</name>
    <dbReference type="NCBI Taxonomy" id="502779"/>
    <lineage>
        <taxon>Eukaryota</taxon>
        <taxon>Fungi</taxon>
        <taxon>Dikarya</taxon>
        <taxon>Ascomycota</taxon>
        <taxon>Pezizomycotina</taxon>
        <taxon>Eurotiomycetes</taxon>
        <taxon>Eurotiomycetidae</taxon>
        <taxon>Onygenales</taxon>
        <taxon>Ajellomycetaceae</taxon>
        <taxon>Paracoccidioides</taxon>
    </lineage>
</organism>
<evidence type="ECO:0000313" key="1">
    <source>
        <dbReference type="EMBL" id="KGQ01672.1"/>
    </source>
</evidence>
<name>A0A0A2V5U0_PARBA</name>
<evidence type="ECO:0000313" key="2">
    <source>
        <dbReference type="Proteomes" id="UP000002059"/>
    </source>
</evidence>
<dbReference type="GeneID" id="26970585"/>
<keyword evidence="2" id="KW-1185">Reference proteome</keyword>
<sequence>MSWTMDSNAGLIRSRRGLLEMLAPRARGGAANNWRSALLSIQAEHRISEVWSRQLWMEHYEHATSDFFGNGDDGSSHSRLHDRVHELNSPGKGSTVKRFEKWNYMSTEELAAAKQEVISGEEDFLRIVEVYFTPYYQFLIPCVNRLRRLVFSDDIWIDFLEEDHTTRTVSLQEGLIVGMPQDSKRLYDPIIKAYDDTIALIETEQD</sequence>
<gene>
    <name evidence="1" type="ORF">PAAG_11665</name>
</gene>
<dbReference type="OrthoDB" id="4582343at2759"/>
<dbReference type="Proteomes" id="UP000002059">
    <property type="component" value="Partially assembled WGS sequence"/>
</dbReference>
<reference evidence="1 2" key="1">
    <citation type="journal article" date="2011" name="PLoS Genet.">
        <title>Comparative genomic analysis of human fungal pathogens causing paracoccidioidomycosis.</title>
        <authorList>
            <person name="Desjardins C.A."/>
            <person name="Champion M.D."/>
            <person name="Holder J.W."/>
            <person name="Muszewska A."/>
            <person name="Goldberg J."/>
            <person name="Bailao A.M."/>
            <person name="Brigido M.M."/>
            <person name="Ferreira M.E."/>
            <person name="Garcia A.M."/>
            <person name="Grynberg M."/>
            <person name="Gujja S."/>
            <person name="Heiman D.I."/>
            <person name="Henn M.R."/>
            <person name="Kodira C.D."/>
            <person name="Leon-Narvaez H."/>
            <person name="Longo L.V."/>
            <person name="Ma L.J."/>
            <person name="Malavazi I."/>
            <person name="Matsuo A.L."/>
            <person name="Morais F.V."/>
            <person name="Pereira M."/>
            <person name="Rodriguez-Brito S."/>
            <person name="Sakthikumar S."/>
            <person name="Salem-Izacc S.M."/>
            <person name="Sykes S.M."/>
            <person name="Teixeira M.M."/>
            <person name="Vallejo M.C."/>
            <person name="Walter M.E."/>
            <person name="Yandava C."/>
            <person name="Young S."/>
            <person name="Zeng Q."/>
            <person name="Zucker J."/>
            <person name="Felipe M.S."/>
            <person name="Goldman G.H."/>
            <person name="Haas B.J."/>
            <person name="McEwen J.G."/>
            <person name="Nino-Vega G."/>
            <person name="Puccia R."/>
            <person name="San-Blas G."/>
            <person name="Soares C.M."/>
            <person name="Birren B.W."/>
            <person name="Cuomo C.A."/>
        </authorList>
    </citation>
    <scope>NUCLEOTIDE SEQUENCE [LARGE SCALE GENOMIC DNA]</scope>
    <source>
        <strain evidence="2">ATCC MYA-826 / Pb01</strain>
    </source>
</reference>